<feature type="region of interest" description="Disordered" evidence="1">
    <location>
        <begin position="123"/>
        <end position="156"/>
    </location>
</feature>
<proteinExistence type="predicted"/>
<dbReference type="PANTHER" id="PTHR37562">
    <property type="entry name" value="C3H1-TYPE DOMAIN-CONTAINING PROTEIN-RELATED"/>
    <property type="match status" value="1"/>
</dbReference>
<dbReference type="PANTHER" id="PTHR37562:SF2">
    <property type="entry name" value="C3H1-TYPE DOMAIN-CONTAINING PROTEIN"/>
    <property type="match status" value="1"/>
</dbReference>
<dbReference type="AlphaFoldDB" id="A0A146KMB0"/>
<sequence>TTTTTATSEGEESKTRHCKLNSKAYYKAGFHVHCYDSDLAHYYSLPSDKLQVTNGSEEYIKMYNEHGDNFKRKFKLCASMSHVGKCEKSYECTDIHCILIPEEINAGNKGINANDSVVNAAKPDITSNSNITTSDEKEQSSNNSSNIKENSVNVKN</sequence>
<reference evidence="2" key="1">
    <citation type="journal article" date="2016" name="Gigascience">
        <title>De novo construction of an expanded transcriptome assembly for the western tarnished plant bug, Lygus hesperus.</title>
        <authorList>
            <person name="Tassone E.E."/>
            <person name="Geib S.M."/>
            <person name="Hall B."/>
            <person name="Fabrick J.A."/>
            <person name="Brent C.S."/>
            <person name="Hull J.J."/>
        </authorList>
    </citation>
    <scope>NUCLEOTIDE SEQUENCE</scope>
</reference>
<evidence type="ECO:0000256" key="1">
    <source>
        <dbReference type="SAM" id="MobiDB-lite"/>
    </source>
</evidence>
<dbReference type="EMBL" id="GDHC01020948">
    <property type="protein sequence ID" value="JAP97680.1"/>
    <property type="molecule type" value="Transcribed_RNA"/>
</dbReference>
<organism evidence="2">
    <name type="scientific">Lygus hesperus</name>
    <name type="common">Western plant bug</name>
    <dbReference type="NCBI Taxonomy" id="30085"/>
    <lineage>
        <taxon>Eukaryota</taxon>
        <taxon>Metazoa</taxon>
        <taxon>Ecdysozoa</taxon>
        <taxon>Arthropoda</taxon>
        <taxon>Hexapoda</taxon>
        <taxon>Insecta</taxon>
        <taxon>Pterygota</taxon>
        <taxon>Neoptera</taxon>
        <taxon>Paraneoptera</taxon>
        <taxon>Hemiptera</taxon>
        <taxon>Heteroptera</taxon>
        <taxon>Panheteroptera</taxon>
        <taxon>Cimicomorpha</taxon>
        <taxon>Miridae</taxon>
        <taxon>Mirini</taxon>
        <taxon>Lygus</taxon>
    </lineage>
</organism>
<protein>
    <submittedName>
        <fullName evidence="2">Uncharacterized protein</fullName>
    </submittedName>
</protein>
<evidence type="ECO:0000313" key="2">
    <source>
        <dbReference type="EMBL" id="JAP97680.1"/>
    </source>
</evidence>
<gene>
    <name evidence="2" type="ORF">g.6468</name>
</gene>
<feature type="non-terminal residue" evidence="2">
    <location>
        <position position="1"/>
    </location>
</feature>
<accession>A0A146KMB0</accession>
<feature type="compositionally biased region" description="Low complexity" evidence="1">
    <location>
        <begin position="140"/>
        <end position="156"/>
    </location>
</feature>
<name>A0A146KMB0_LYGHE</name>